<dbReference type="PANTHER" id="PTHR44858">
    <property type="entry name" value="TETRATRICOPEPTIDE REPEAT PROTEIN 6"/>
    <property type="match status" value="1"/>
</dbReference>
<comment type="caution">
    <text evidence="4">The sequence shown here is derived from an EMBL/GenBank/DDBJ whole genome shotgun (WGS) entry which is preliminary data.</text>
</comment>
<dbReference type="PROSITE" id="PS50293">
    <property type="entry name" value="TPR_REGION"/>
    <property type="match status" value="1"/>
</dbReference>
<keyword evidence="2 3" id="KW-0802">TPR repeat</keyword>
<dbReference type="InterPro" id="IPR050498">
    <property type="entry name" value="Ycf3"/>
</dbReference>
<organism evidence="4 5">
    <name type="scientific">Brevundimonas balnearis</name>
    <dbReference type="NCBI Taxonomy" id="1572858"/>
    <lineage>
        <taxon>Bacteria</taxon>
        <taxon>Pseudomonadati</taxon>
        <taxon>Pseudomonadota</taxon>
        <taxon>Alphaproteobacteria</taxon>
        <taxon>Caulobacterales</taxon>
        <taxon>Caulobacteraceae</taxon>
        <taxon>Brevundimonas</taxon>
    </lineage>
</organism>
<evidence type="ECO:0000256" key="2">
    <source>
        <dbReference type="ARBA" id="ARBA00022803"/>
    </source>
</evidence>
<dbReference type="SUPFAM" id="SSF53756">
    <property type="entry name" value="UDP-Glycosyltransferase/glycogen phosphorylase"/>
    <property type="match status" value="1"/>
</dbReference>
<evidence type="ECO:0000313" key="4">
    <source>
        <dbReference type="EMBL" id="MFC0634215.1"/>
    </source>
</evidence>
<keyword evidence="5" id="KW-1185">Reference proteome</keyword>
<dbReference type="Proteomes" id="UP001589906">
    <property type="component" value="Unassembled WGS sequence"/>
</dbReference>
<keyword evidence="1" id="KW-0677">Repeat</keyword>
<accession>A0ABV6R3L7</accession>
<proteinExistence type="predicted"/>
<name>A0ABV6R3L7_9CAUL</name>
<dbReference type="InterPro" id="IPR019734">
    <property type="entry name" value="TPR_rpt"/>
</dbReference>
<dbReference type="Pfam" id="PF13181">
    <property type="entry name" value="TPR_8"/>
    <property type="match status" value="1"/>
</dbReference>
<feature type="repeat" description="TPR" evidence="3">
    <location>
        <begin position="95"/>
        <end position="128"/>
    </location>
</feature>
<evidence type="ECO:0000256" key="1">
    <source>
        <dbReference type="ARBA" id="ARBA00022737"/>
    </source>
</evidence>
<dbReference type="RefSeq" id="WP_376836231.1">
    <property type="nucleotide sequence ID" value="NZ_JBHLSW010000007.1"/>
</dbReference>
<dbReference type="PANTHER" id="PTHR44858:SF1">
    <property type="entry name" value="UDP-N-ACETYLGLUCOSAMINE--PEPTIDE N-ACETYLGLUCOSAMINYLTRANSFERASE SPINDLY-RELATED"/>
    <property type="match status" value="1"/>
</dbReference>
<dbReference type="SMART" id="SM00028">
    <property type="entry name" value="TPR"/>
    <property type="match status" value="4"/>
</dbReference>
<gene>
    <name evidence="4" type="ORF">ACFFGE_10040</name>
</gene>
<evidence type="ECO:0000256" key="3">
    <source>
        <dbReference type="PROSITE-ProRule" id="PRU00339"/>
    </source>
</evidence>
<dbReference type="Pfam" id="PF13432">
    <property type="entry name" value="TPR_16"/>
    <property type="match status" value="2"/>
</dbReference>
<dbReference type="PROSITE" id="PS50005">
    <property type="entry name" value="TPR"/>
    <property type="match status" value="2"/>
</dbReference>
<evidence type="ECO:0000313" key="5">
    <source>
        <dbReference type="Proteomes" id="UP001589906"/>
    </source>
</evidence>
<reference evidence="4 5" key="1">
    <citation type="submission" date="2024-09" db="EMBL/GenBank/DDBJ databases">
        <authorList>
            <person name="Sun Q."/>
            <person name="Mori K."/>
        </authorList>
    </citation>
    <scope>NUCLEOTIDE SEQUENCE [LARGE SCALE GENOMIC DNA]</scope>
    <source>
        <strain evidence="4 5">NCAIM B.02621</strain>
    </source>
</reference>
<dbReference type="Gene3D" id="1.25.40.10">
    <property type="entry name" value="Tetratricopeptide repeat domain"/>
    <property type="match status" value="2"/>
</dbReference>
<protein>
    <submittedName>
        <fullName evidence="4">Tetratricopeptide repeat protein</fullName>
    </submittedName>
</protein>
<sequence length="605" mass="65822">MTALPVQPQPSPAPDASQLVLGVQARAEGLFGDAASAQALGRLSRALADGGGRAKADDRKLREKLKAALARVRQGDFAGGARSALEALKTDERSFLAWHILAICQEKSGQFGPAILAYEAALKLAPQDTDIAHDLARLAERMGEAEIAEKLLTRYLAAHPGHVEATNNLACVYRDQRRYGEAVDLLKALLGIEQTSAVLWNTLGTVLSDQGEARQAMVFFEEALRLEPRFVKARYNRGNARQILGDRDGALEDLTQALKGAEPGYERAMMTMARGMQLMAAGRLAEGYADYEARLDPAMPDAPRFATPVPRWRPDEPLEGRRLLVTGEQGLADEMLFGSLLPDLVEALGPTGRLFVAVESRLVPMFQRALPTAIVGGHRSVKHQGRLHRLFPFLDQLDGEGPDCWAPMGSLMTALRPTIDRFPARPGYLPADPVRVARWRDELSALGPGLKVGLHWKSLVMKGARVRYFSSFERWRPVLTTPGCRMINLQCGDVADDLAEAQAAGVDIWTPPINLKDDLEDVAALSVAVDLVVGPGVAGTNLAAATGARTWMIHAPDDWHRLGTEGYPFYPGMRFIPLEGFDGWPVALAKVREDLEAAAARGGFD</sequence>
<dbReference type="EMBL" id="JBHLSW010000007">
    <property type="protein sequence ID" value="MFC0634215.1"/>
    <property type="molecule type" value="Genomic_DNA"/>
</dbReference>
<feature type="repeat" description="TPR" evidence="3">
    <location>
        <begin position="197"/>
        <end position="230"/>
    </location>
</feature>
<dbReference type="InterPro" id="IPR011990">
    <property type="entry name" value="TPR-like_helical_dom_sf"/>
</dbReference>
<dbReference type="SUPFAM" id="SSF48452">
    <property type="entry name" value="TPR-like"/>
    <property type="match status" value="1"/>
</dbReference>